<dbReference type="AlphaFoldDB" id="A0A0F3GWT5"/>
<dbReference type="EMBL" id="LACI01000642">
    <property type="protein sequence ID" value="KJU86340.1"/>
    <property type="molecule type" value="Genomic_DNA"/>
</dbReference>
<organism evidence="1 2">
    <name type="scientific">Candidatus Magnetobacterium bavaricum</name>
    <dbReference type="NCBI Taxonomy" id="29290"/>
    <lineage>
        <taxon>Bacteria</taxon>
        <taxon>Pseudomonadati</taxon>
        <taxon>Nitrospirota</taxon>
        <taxon>Thermodesulfovibrionia</taxon>
        <taxon>Thermodesulfovibrionales</taxon>
        <taxon>Candidatus Magnetobacteriaceae</taxon>
        <taxon>Candidatus Magnetobacterium</taxon>
    </lineage>
</organism>
<reference evidence="1 2" key="1">
    <citation type="submission" date="2015-02" db="EMBL/GenBank/DDBJ databases">
        <title>Single-cell genomics of uncultivated deep-branching MTB reveals a conserved set of magnetosome genes.</title>
        <authorList>
            <person name="Kolinko S."/>
            <person name="Richter M."/>
            <person name="Glockner F.O."/>
            <person name="Brachmann A."/>
            <person name="Schuler D."/>
        </authorList>
    </citation>
    <scope>NUCLEOTIDE SEQUENCE [LARGE SCALE GENOMIC DNA]</scope>
    <source>
        <strain evidence="1">TM-1</strain>
    </source>
</reference>
<evidence type="ECO:0000313" key="2">
    <source>
        <dbReference type="Proteomes" id="UP000033423"/>
    </source>
</evidence>
<evidence type="ECO:0000313" key="1">
    <source>
        <dbReference type="EMBL" id="KJU86340.1"/>
    </source>
</evidence>
<proteinExistence type="predicted"/>
<comment type="caution">
    <text evidence="1">The sequence shown here is derived from an EMBL/GenBank/DDBJ whole genome shotgun (WGS) entry which is preliminary data.</text>
</comment>
<name>A0A0F3GWT5_9BACT</name>
<accession>A0A0F3GWT5</accession>
<gene>
    <name evidence="1" type="ORF">MBAV_001471</name>
</gene>
<protein>
    <submittedName>
        <fullName evidence="1">Uncharacterized protein</fullName>
    </submittedName>
</protein>
<dbReference type="Proteomes" id="UP000033423">
    <property type="component" value="Unassembled WGS sequence"/>
</dbReference>
<keyword evidence="2" id="KW-1185">Reference proteome</keyword>
<sequence length="68" mass="7820">MTRISESADRTVCEIAQLLRQRYNLAGDQHLSEEEKTALDSRIMGMELDFLLSALAIFFRRSLLTTRS</sequence>